<accession>A0A5C6RTK4</accession>
<protein>
    <recommendedName>
        <fullName evidence="3">Outer membrane beta-barrel protein</fullName>
    </recommendedName>
</protein>
<dbReference type="AlphaFoldDB" id="A0A5C6RTK4"/>
<gene>
    <name evidence="1" type="ORF">FRY74_04315</name>
</gene>
<evidence type="ECO:0008006" key="3">
    <source>
        <dbReference type="Google" id="ProtNLM"/>
    </source>
</evidence>
<dbReference type="Proteomes" id="UP000321721">
    <property type="component" value="Unassembled WGS sequence"/>
</dbReference>
<evidence type="ECO:0000313" key="2">
    <source>
        <dbReference type="Proteomes" id="UP000321721"/>
    </source>
</evidence>
<dbReference type="RefSeq" id="WP_147098987.1">
    <property type="nucleotide sequence ID" value="NZ_VOOS01000002.1"/>
</dbReference>
<keyword evidence="2" id="KW-1185">Reference proteome</keyword>
<dbReference type="OrthoDB" id="1467124at2"/>
<dbReference type="EMBL" id="VOOS01000002">
    <property type="protein sequence ID" value="TXB65796.1"/>
    <property type="molecule type" value="Genomic_DNA"/>
</dbReference>
<organism evidence="1 2">
    <name type="scientific">Vicingus serpentipes</name>
    <dbReference type="NCBI Taxonomy" id="1926625"/>
    <lineage>
        <taxon>Bacteria</taxon>
        <taxon>Pseudomonadati</taxon>
        <taxon>Bacteroidota</taxon>
        <taxon>Flavobacteriia</taxon>
        <taxon>Flavobacteriales</taxon>
        <taxon>Vicingaceae</taxon>
        <taxon>Vicingus</taxon>
    </lineage>
</organism>
<comment type="caution">
    <text evidence="1">The sequence shown here is derived from an EMBL/GenBank/DDBJ whole genome shotgun (WGS) entry which is preliminary data.</text>
</comment>
<proteinExistence type="predicted"/>
<evidence type="ECO:0000313" key="1">
    <source>
        <dbReference type="EMBL" id="TXB65796.1"/>
    </source>
</evidence>
<sequence>MQKNQKTVDFHLGGPLIGFAGKTIPMPLTSLNYAQGITDKLTGFGSIHTTSLLFGVLQTDIGACYGLYYSDSLRIGLSVTPALNIATDLRENNFKVWPQLDVNLYWELKPQLSFIYVGIDNWFEFSGVKAHEETQENRWLYSPQIGFRYVRKKWNYNIESKYLVPYLNNTPNVVDYKGINGKGAIGIYLTLTRKF</sequence>
<name>A0A5C6RTK4_9FLAO</name>
<reference evidence="1 2" key="1">
    <citation type="submission" date="2019-08" db="EMBL/GenBank/DDBJ databases">
        <title>Genome of Vicingus serpentipes NCIMB 15042.</title>
        <authorList>
            <person name="Bowman J.P."/>
        </authorList>
    </citation>
    <scope>NUCLEOTIDE SEQUENCE [LARGE SCALE GENOMIC DNA]</scope>
    <source>
        <strain evidence="1 2">NCIMB 15042</strain>
    </source>
</reference>